<evidence type="ECO:0000313" key="1">
    <source>
        <dbReference type="EMBL" id="TFK53539.1"/>
    </source>
</evidence>
<dbReference type="EMBL" id="ML213507">
    <property type="protein sequence ID" value="TFK53539.1"/>
    <property type="molecule type" value="Genomic_DNA"/>
</dbReference>
<organism evidence="1 2">
    <name type="scientific">Heliocybe sulcata</name>
    <dbReference type="NCBI Taxonomy" id="5364"/>
    <lineage>
        <taxon>Eukaryota</taxon>
        <taxon>Fungi</taxon>
        <taxon>Dikarya</taxon>
        <taxon>Basidiomycota</taxon>
        <taxon>Agaricomycotina</taxon>
        <taxon>Agaricomycetes</taxon>
        <taxon>Gloeophyllales</taxon>
        <taxon>Gloeophyllaceae</taxon>
        <taxon>Heliocybe</taxon>
    </lineage>
</organism>
<dbReference type="Gene3D" id="2.60.120.260">
    <property type="entry name" value="Galactose-binding domain-like"/>
    <property type="match status" value="1"/>
</dbReference>
<dbReference type="AlphaFoldDB" id="A0A5C3N6V6"/>
<reference evidence="1 2" key="1">
    <citation type="journal article" date="2019" name="Nat. Ecol. Evol.">
        <title>Megaphylogeny resolves global patterns of mushroom evolution.</title>
        <authorList>
            <person name="Varga T."/>
            <person name="Krizsan K."/>
            <person name="Foldi C."/>
            <person name="Dima B."/>
            <person name="Sanchez-Garcia M."/>
            <person name="Sanchez-Ramirez S."/>
            <person name="Szollosi G.J."/>
            <person name="Szarkandi J.G."/>
            <person name="Papp V."/>
            <person name="Albert L."/>
            <person name="Andreopoulos W."/>
            <person name="Angelini C."/>
            <person name="Antonin V."/>
            <person name="Barry K.W."/>
            <person name="Bougher N.L."/>
            <person name="Buchanan P."/>
            <person name="Buyck B."/>
            <person name="Bense V."/>
            <person name="Catcheside P."/>
            <person name="Chovatia M."/>
            <person name="Cooper J."/>
            <person name="Damon W."/>
            <person name="Desjardin D."/>
            <person name="Finy P."/>
            <person name="Geml J."/>
            <person name="Haridas S."/>
            <person name="Hughes K."/>
            <person name="Justo A."/>
            <person name="Karasinski D."/>
            <person name="Kautmanova I."/>
            <person name="Kiss B."/>
            <person name="Kocsube S."/>
            <person name="Kotiranta H."/>
            <person name="LaButti K.M."/>
            <person name="Lechner B.E."/>
            <person name="Liimatainen K."/>
            <person name="Lipzen A."/>
            <person name="Lukacs Z."/>
            <person name="Mihaltcheva S."/>
            <person name="Morgado L.N."/>
            <person name="Niskanen T."/>
            <person name="Noordeloos M.E."/>
            <person name="Ohm R.A."/>
            <person name="Ortiz-Santana B."/>
            <person name="Ovrebo C."/>
            <person name="Racz N."/>
            <person name="Riley R."/>
            <person name="Savchenko A."/>
            <person name="Shiryaev A."/>
            <person name="Soop K."/>
            <person name="Spirin V."/>
            <person name="Szebenyi C."/>
            <person name="Tomsovsky M."/>
            <person name="Tulloss R.E."/>
            <person name="Uehling J."/>
            <person name="Grigoriev I.V."/>
            <person name="Vagvolgyi C."/>
            <person name="Papp T."/>
            <person name="Martin F.M."/>
            <person name="Miettinen O."/>
            <person name="Hibbett D.S."/>
            <person name="Nagy L.G."/>
        </authorList>
    </citation>
    <scope>NUCLEOTIDE SEQUENCE [LARGE SCALE GENOMIC DNA]</scope>
    <source>
        <strain evidence="1 2">OMC1185</strain>
    </source>
</reference>
<gene>
    <name evidence="1" type="ORF">OE88DRAFT_1655696</name>
</gene>
<accession>A0A5C3N6V6</accession>
<name>A0A5C3N6V6_9AGAM</name>
<dbReference type="OrthoDB" id="2576334at2759"/>
<dbReference type="STRING" id="5364.A0A5C3N6V6"/>
<protein>
    <submittedName>
        <fullName evidence="1">Uncharacterized protein</fullName>
    </submittedName>
</protein>
<sequence>MAGSTTYALQIDDSSPTVSYLPYPDSLTIPPDLLGGWTPSFSNTSLTGLGVVGSGTSLHTTSRDGASLSLAWFGEGVQLAGNASNATYDIFLDGRLQTTVNASLESNILAEFSSLTNEDHTIQLLTHIGASSAELSFDGAVITVGTGLGNATVTFGRWSRARCCPSTYPPQPVIQRHSSSAGLP</sequence>
<proteinExistence type="predicted"/>
<evidence type="ECO:0000313" key="2">
    <source>
        <dbReference type="Proteomes" id="UP000305948"/>
    </source>
</evidence>
<dbReference type="Proteomes" id="UP000305948">
    <property type="component" value="Unassembled WGS sequence"/>
</dbReference>
<keyword evidence="2" id="KW-1185">Reference proteome</keyword>